<dbReference type="PANTHER" id="PTHR30055">
    <property type="entry name" value="HTH-TYPE TRANSCRIPTIONAL REGULATOR RUTR"/>
    <property type="match status" value="1"/>
</dbReference>
<evidence type="ECO:0000313" key="6">
    <source>
        <dbReference type="EMBL" id="MBO1901309.1"/>
    </source>
</evidence>
<dbReference type="InterPro" id="IPR011075">
    <property type="entry name" value="TetR_C"/>
</dbReference>
<dbReference type="PROSITE" id="PS50977">
    <property type="entry name" value="HTH_TETR_2"/>
    <property type="match status" value="1"/>
</dbReference>
<name>A0A939MQS4_9MICO</name>
<sequence length="209" mass="22374">MSPATAPRGRPRSAERRVAVLRAASSLFQEVGAAQTSIDAIAARARVAKQTVYRWWPSKAAVLAECAVEGYLTLPSFHAPATGDPRADLTAWLEESYDALETPRFLELFRALNEASGSDPVIAAQLDRVFARQLRQAIRGMLDAAFDAGALRPGIDLDVVTQLLIAHVSAAVTQRADRGDIPALVAVLLHGIGAGPRSRGAPMDTEEPR</sequence>
<evidence type="ECO:0000256" key="2">
    <source>
        <dbReference type="ARBA" id="ARBA00023125"/>
    </source>
</evidence>
<dbReference type="InterPro" id="IPR050109">
    <property type="entry name" value="HTH-type_TetR-like_transc_reg"/>
</dbReference>
<dbReference type="GO" id="GO:0000976">
    <property type="term" value="F:transcription cis-regulatory region binding"/>
    <property type="evidence" value="ECO:0007669"/>
    <property type="project" value="TreeGrafter"/>
</dbReference>
<keyword evidence="3" id="KW-0804">Transcription</keyword>
<accession>A0A939MQS4</accession>
<evidence type="ECO:0000256" key="1">
    <source>
        <dbReference type="ARBA" id="ARBA00023015"/>
    </source>
</evidence>
<feature type="domain" description="HTH tetR-type" evidence="5">
    <location>
        <begin position="14"/>
        <end position="74"/>
    </location>
</feature>
<evidence type="ECO:0000256" key="4">
    <source>
        <dbReference type="PROSITE-ProRule" id="PRU00335"/>
    </source>
</evidence>
<dbReference type="PANTHER" id="PTHR30055:SF148">
    <property type="entry name" value="TETR-FAMILY TRANSCRIPTIONAL REGULATOR"/>
    <property type="match status" value="1"/>
</dbReference>
<keyword evidence="1" id="KW-0805">Transcription regulation</keyword>
<dbReference type="RefSeq" id="WP_208096776.1">
    <property type="nucleotide sequence ID" value="NZ_JAGDYM010000005.1"/>
</dbReference>
<evidence type="ECO:0000256" key="3">
    <source>
        <dbReference type="ARBA" id="ARBA00023163"/>
    </source>
</evidence>
<dbReference type="Pfam" id="PF16859">
    <property type="entry name" value="TetR_C_11"/>
    <property type="match status" value="1"/>
</dbReference>
<evidence type="ECO:0000313" key="7">
    <source>
        <dbReference type="Proteomes" id="UP000664382"/>
    </source>
</evidence>
<dbReference type="Pfam" id="PF00440">
    <property type="entry name" value="TetR_N"/>
    <property type="match status" value="1"/>
</dbReference>
<dbReference type="GO" id="GO:0003700">
    <property type="term" value="F:DNA-binding transcription factor activity"/>
    <property type="evidence" value="ECO:0007669"/>
    <property type="project" value="TreeGrafter"/>
</dbReference>
<dbReference type="InterPro" id="IPR001647">
    <property type="entry name" value="HTH_TetR"/>
</dbReference>
<comment type="caution">
    <text evidence="6">The sequence shown here is derived from an EMBL/GenBank/DDBJ whole genome shotgun (WGS) entry which is preliminary data.</text>
</comment>
<dbReference type="PRINTS" id="PR00455">
    <property type="entry name" value="HTHTETR"/>
</dbReference>
<gene>
    <name evidence="6" type="ORF">J4H92_05035</name>
</gene>
<evidence type="ECO:0000259" key="5">
    <source>
        <dbReference type="PROSITE" id="PS50977"/>
    </source>
</evidence>
<dbReference type="SUPFAM" id="SSF46689">
    <property type="entry name" value="Homeodomain-like"/>
    <property type="match status" value="1"/>
</dbReference>
<proteinExistence type="predicted"/>
<dbReference type="Proteomes" id="UP000664382">
    <property type="component" value="Unassembled WGS sequence"/>
</dbReference>
<dbReference type="SUPFAM" id="SSF48498">
    <property type="entry name" value="Tetracyclin repressor-like, C-terminal domain"/>
    <property type="match status" value="1"/>
</dbReference>
<reference evidence="6" key="1">
    <citation type="submission" date="2021-03" db="EMBL/GenBank/DDBJ databases">
        <title>Leucobacter chromiisoli sp. nov., isolated from chromium-containing soil of chemical plant.</title>
        <authorList>
            <person name="Xu Z."/>
        </authorList>
    </citation>
    <scope>NUCLEOTIDE SEQUENCE</scope>
    <source>
        <strain evidence="6">S27</strain>
    </source>
</reference>
<dbReference type="InterPro" id="IPR009057">
    <property type="entry name" value="Homeodomain-like_sf"/>
</dbReference>
<dbReference type="InterPro" id="IPR036271">
    <property type="entry name" value="Tet_transcr_reg_TetR-rel_C_sf"/>
</dbReference>
<dbReference type="AlphaFoldDB" id="A0A939MQS4"/>
<keyword evidence="2 4" id="KW-0238">DNA-binding</keyword>
<dbReference type="Gene3D" id="1.10.357.10">
    <property type="entry name" value="Tetracycline Repressor, domain 2"/>
    <property type="match status" value="1"/>
</dbReference>
<keyword evidence="7" id="KW-1185">Reference proteome</keyword>
<organism evidence="6 7">
    <name type="scientific">Leucobacter weissii</name>
    <dbReference type="NCBI Taxonomy" id="1983706"/>
    <lineage>
        <taxon>Bacteria</taxon>
        <taxon>Bacillati</taxon>
        <taxon>Actinomycetota</taxon>
        <taxon>Actinomycetes</taxon>
        <taxon>Micrococcales</taxon>
        <taxon>Microbacteriaceae</taxon>
        <taxon>Leucobacter</taxon>
    </lineage>
</organism>
<dbReference type="Gene3D" id="1.10.10.60">
    <property type="entry name" value="Homeodomain-like"/>
    <property type="match status" value="1"/>
</dbReference>
<dbReference type="EMBL" id="JAGDYM010000005">
    <property type="protein sequence ID" value="MBO1901309.1"/>
    <property type="molecule type" value="Genomic_DNA"/>
</dbReference>
<protein>
    <submittedName>
        <fullName evidence="6">TetR/AcrR family transcriptional regulator</fullName>
    </submittedName>
</protein>
<feature type="DNA-binding region" description="H-T-H motif" evidence="4">
    <location>
        <begin position="37"/>
        <end position="56"/>
    </location>
</feature>